<gene>
    <name evidence="2" type="ORF">NDU88_003722</name>
</gene>
<comment type="caution">
    <text evidence="2">The sequence shown here is derived from an EMBL/GenBank/DDBJ whole genome shotgun (WGS) entry which is preliminary data.</text>
</comment>
<organism evidence="2 3">
    <name type="scientific">Pleurodeles waltl</name>
    <name type="common">Iberian ribbed newt</name>
    <dbReference type="NCBI Taxonomy" id="8319"/>
    <lineage>
        <taxon>Eukaryota</taxon>
        <taxon>Metazoa</taxon>
        <taxon>Chordata</taxon>
        <taxon>Craniata</taxon>
        <taxon>Vertebrata</taxon>
        <taxon>Euteleostomi</taxon>
        <taxon>Amphibia</taxon>
        <taxon>Batrachia</taxon>
        <taxon>Caudata</taxon>
        <taxon>Salamandroidea</taxon>
        <taxon>Salamandridae</taxon>
        <taxon>Pleurodelinae</taxon>
        <taxon>Pleurodeles</taxon>
    </lineage>
</organism>
<evidence type="ECO:0000313" key="3">
    <source>
        <dbReference type="Proteomes" id="UP001066276"/>
    </source>
</evidence>
<dbReference type="AlphaFoldDB" id="A0AAV7UZ89"/>
<accession>A0AAV7UZ89</accession>
<protein>
    <submittedName>
        <fullName evidence="2">Uncharacterized protein</fullName>
    </submittedName>
</protein>
<name>A0AAV7UZ89_PLEWA</name>
<dbReference type="EMBL" id="JANPWB010000004">
    <property type="protein sequence ID" value="KAJ1194433.1"/>
    <property type="molecule type" value="Genomic_DNA"/>
</dbReference>
<keyword evidence="3" id="KW-1185">Reference proteome</keyword>
<dbReference type="Proteomes" id="UP001066276">
    <property type="component" value="Chromosome 2_2"/>
</dbReference>
<feature type="region of interest" description="Disordered" evidence="1">
    <location>
        <begin position="58"/>
        <end position="128"/>
    </location>
</feature>
<evidence type="ECO:0000256" key="1">
    <source>
        <dbReference type="SAM" id="MobiDB-lite"/>
    </source>
</evidence>
<sequence>MTESGLWKPEIFCALESEGGWTLLGSLRAPTELAVGSPAAETAPPVERGRKRQASLAATRGESLPKELCMPPGWPWQSVPQGGWGRQNQQNALRCKAPHRDQCGARLTPHTMSHGKYKDTRGGNGGRV</sequence>
<proteinExistence type="predicted"/>
<evidence type="ECO:0000313" key="2">
    <source>
        <dbReference type="EMBL" id="KAJ1194433.1"/>
    </source>
</evidence>
<reference evidence="2" key="1">
    <citation type="journal article" date="2022" name="bioRxiv">
        <title>Sequencing and chromosome-scale assembly of the giantPleurodeles waltlgenome.</title>
        <authorList>
            <person name="Brown T."/>
            <person name="Elewa A."/>
            <person name="Iarovenko S."/>
            <person name="Subramanian E."/>
            <person name="Araus A.J."/>
            <person name="Petzold A."/>
            <person name="Susuki M."/>
            <person name="Suzuki K.-i.T."/>
            <person name="Hayashi T."/>
            <person name="Toyoda A."/>
            <person name="Oliveira C."/>
            <person name="Osipova E."/>
            <person name="Leigh N.D."/>
            <person name="Simon A."/>
            <person name="Yun M.H."/>
        </authorList>
    </citation>
    <scope>NUCLEOTIDE SEQUENCE</scope>
    <source>
        <strain evidence="2">20211129_DDA</strain>
        <tissue evidence="2">Liver</tissue>
    </source>
</reference>